<accession>A0AAW6EHQ8</accession>
<sequence>MTNHKIKDYHKNRLAFEVIIKNYEMLCSLLIVLNKEYPKTFYPKKCRQWIDDFADNCKIANEWDKDGVYAYKMQRACENSGIDLNMVITFVERNCKEFNLQNRAILADNIKLALVQTATEYGVGGKRMKAIQNAMLETFIDNPREQVKALGIDDYIEECTVGQVDIRKFRVKDKVRTTLQEQKEALAGLEAFRRWSAENVKEGAVK</sequence>
<gene>
    <name evidence="1" type="ORF">PNW00_12900</name>
</gene>
<protein>
    <submittedName>
        <fullName evidence="1">Uncharacterized protein</fullName>
    </submittedName>
</protein>
<proteinExistence type="predicted"/>
<evidence type="ECO:0000313" key="2">
    <source>
        <dbReference type="Proteomes" id="UP001213042"/>
    </source>
</evidence>
<name>A0AAW6EHQ8_9FIRM</name>
<reference evidence="1" key="1">
    <citation type="submission" date="2023-01" db="EMBL/GenBank/DDBJ databases">
        <title>Human gut microbiome strain richness.</title>
        <authorList>
            <person name="Chen-Liaw A."/>
        </authorList>
    </citation>
    <scope>NUCLEOTIDE SEQUENCE</scope>
    <source>
        <strain evidence="1">D43st1_D9_D43t1_170807</strain>
    </source>
</reference>
<dbReference type="RefSeq" id="WP_195221769.1">
    <property type="nucleotide sequence ID" value="NZ_JADMWL010000028.1"/>
</dbReference>
<evidence type="ECO:0000313" key="1">
    <source>
        <dbReference type="EMBL" id="MDB8751339.1"/>
    </source>
</evidence>
<comment type="caution">
    <text evidence="1">The sequence shown here is derived from an EMBL/GenBank/DDBJ whole genome shotgun (WGS) entry which is preliminary data.</text>
</comment>
<dbReference type="Proteomes" id="UP001213042">
    <property type="component" value="Unassembled WGS sequence"/>
</dbReference>
<dbReference type="AlphaFoldDB" id="A0AAW6EHQ8"/>
<organism evidence="1 2">
    <name type="scientific">Ruminococcus bicirculans</name>
    <name type="common">ex Wegman et al. 2014</name>
    <dbReference type="NCBI Taxonomy" id="1160721"/>
    <lineage>
        <taxon>Bacteria</taxon>
        <taxon>Bacillati</taxon>
        <taxon>Bacillota</taxon>
        <taxon>Clostridia</taxon>
        <taxon>Eubacteriales</taxon>
        <taxon>Oscillospiraceae</taxon>
        <taxon>Ruminococcus</taxon>
    </lineage>
</organism>
<dbReference type="EMBL" id="JAQMLU010000029">
    <property type="protein sequence ID" value="MDB8751339.1"/>
    <property type="molecule type" value="Genomic_DNA"/>
</dbReference>